<name>A0A518DUT3_9BACT</name>
<dbReference type="KEGG" id="lcre:Pla8534_34120"/>
<gene>
    <name evidence="5" type="primary">hpcH_2</name>
    <name evidence="5" type="ORF">Pla8534_34120</name>
</gene>
<sequence length="256" mass="27816">MRKSKTVARFAQGEVVRVCNLGHFIPSYVAHAARAGYDCIWLDLEHRAMSTREVQAILVQCHLYDIDCLLRPPTLEKTRLYRYLEDGAAGLMIPHVSTVEMAQQLVAAVKFPPVGNRGLDNAGLDSDYLASYDHMAYTQAANAETFLTVQIETPEAVENCEAIIALEGVDAVFVGPGDLGFRLALAGDKTGAQLESAIEKVAAACAKYGKAWGCPASTPDMLKRRREQGAQLLCNFGEFVCLMQGLANASQAFDAL</sequence>
<dbReference type="InterPro" id="IPR015813">
    <property type="entry name" value="Pyrv/PenolPyrv_kinase-like_dom"/>
</dbReference>
<dbReference type="PANTHER" id="PTHR30502">
    <property type="entry name" value="2-KETO-3-DEOXY-L-RHAMNONATE ALDOLASE"/>
    <property type="match status" value="1"/>
</dbReference>
<dbReference type="InterPro" id="IPR050251">
    <property type="entry name" value="HpcH-HpaI_aldolase"/>
</dbReference>
<evidence type="ECO:0000256" key="2">
    <source>
        <dbReference type="ARBA" id="ARBA00022723"/>
    </source>
</evidence>
<evidence type="ECO:0000256" key="3">
    <source>
        <dbReference type="ARBA" id="ARBA00023239"/>
    </source>
</evidence>
<dbReference type="GO" id="GO:0005737">
    <property type="term" value="C:cytoplasm"/>
    <property type="evidence" value="ECO:0007669"/>
    <property type="project" value="TreeGrafter"/>
</dbReference>
<dbReference type="EC" id="4.1.2.52" evidence="5"/>
<proteinExistence type="inferred from homology"/>
<keyword evidence="3 5" id="KW-0456">Lyase</keyword>
<organism evidence="5 6">
    <name type="scientific">Lignipirellula cremea</name>
    <dbReference type="NCBI Taxonomy" id="2528010"/>
    <lineage>
        <taxon>Bacteria</taxon>
        <taxon>Pseudomonadati</taxon>
        <taxon>Planctomycetota</taxon>
        <taxon>Planctomycetia</taxon>
        <taxon>Pirellulales</taxon>
        <taxon>Pirellulaceae</taxon>
        <taxon>Lignipirellula</taxon>
    </lineage>
</organism>
<accession>A0A518DUT3</accession>
<keyword evidence="6" id="KW-1185">Reference proteome</keyword>
<protein>
    <submittedName>
        <fullName evidence="5">4-hydroxy-2-oxo-heptane-1,7-dioate aldolase</fullName>
        <ecNumber evidence="5">4.1.2.52</ecNumber>
    </submittedName>
</protein>
<dbReference type="EMBL" id="CP036433">
    <property type="protein sequence ID" value="QDU95596.1"/>
    <property type="molecule type" value="Genomic_DNA"/>
</dbReference>
<dbReference type="PANTHER" id="PTHR30502:SF0">
    <property type="entry name" value="PHOSPHOENOLPYRUVATE CARBOXYLASE FAMILY PROTEIN"/>
    <property type="match status" value="1"/>
</dbReference>
<dbReference type="SUPFAM" id="SSF51621">
    <property type="entry name" value="Phosphoenolpyruvate/pyruvate domain"/>
    <property type="match status" value="1"/>
</dbReference>
<reference evidence="5 6" key="1">
    <citation type="submission" date="2019-02" db="EMBL/GenBank/DDBJ databases">
        <title>Deep-cultivation of Planctomycetes and their phenomic and genomic characterization uncovers novel biology.</title>
        <authorList>
            <person name="Wiegand S."/>
            <person name="Jogler M."/>
            <person name="Boedeker C."/>
            <person name="Pinto D."/>
            <person name="Vollmers J."/>
            <person name="Rivas-Marin E."/>
            <person name="Kohn T."/>
            <person name="Peeters S.H."/>
            <person name="Heuer A."/>
            <person name="Rast P."/>
            <person name="Oberbeckmann S."/>
            <person name="Bunk B."/>
            <person name="Jeske O."/>
            <person name="Meyerdierks A."/>
            <person name="Storesund J.E."/>
            <person name="Kallscheuer N."/>
            <person name="Luecker S."/>
            <person name="Lage O.M."/>
            <person name="Pohl T."/>
            <person name="Merkel B.J."/>
            <person name="Hornburger P."/>
            <person name="Mueller R.-W."/>
            <person name="Bruemmer F."/>
            <person name="Labrenz M."/>
            <person name="Spormann A.M."/>
            <person name="Op den Camp H."/>
            <person name="Overmann J."/>
            <person name="Amann R."/>
            <person name="Jetten M.S.M."/>
            <person name="Mascher T."/>
            <person name="Medema M.H."/>
            <person name="Devos D.P."/>
            <person name="Kaster A.-K."/>
            <person name="Ovreas L."/>
            <person name="Rohde M."/>
            <person name="Galperin M.Y."/>
            <person name="Jogler C."/>
        </authorList>
    </citation>
    <scope>NUCLEOTIDE SEQUENCE [LARGE SCALE GENOMIC DNA]</scope>
    <source>
        <strain evidence="5 6">Pla85_3_4</strain>
    </source>
</reference>
<dbReference type="AlphaFoldDB" id="A0A518DUT3"/>
<evidence type="ECO:0000313" key="6">
    <source>
        <dbReference type="Proteomes" id="UP000317648"/>
    </source>
</evidence>
<dbReference type="RefSeq" id="WP_145054314.1">
    <property type="nucleotide sequence ID" value="NZ_CP036433.1"/>
</dbReference>
<evidence type="ECO:0000313" key="5">
    <source>
        <dbReference type="EMBL" id="QDU95596.1"/>
    </source>
</evidence>
<dbReference type="InterPro" id="IPR005000">
    <property type="entry name" value="Aldolase/citrate-lyase_domain"/>
</dbReference>
<feature type="domain" description="HpcH/HpaI aldolase/citrate lyase" evidence="4">
    <location>
        <begin position="26"/>
        <end position="231"/>
    </location>
</feature>
<comment type="similarity">
    <text evidence="1">Belongs to the HpcH/HpaI aldolase family.</text>
</comment>
<evidence type="ECO:0000259" key="4">
    <source>
        <dbReference type="Pfam" id="PF03328"/>
    </source>
</evidence>
<dbReference type="OrthoDB" id="86160at2"/>
<dbReference type="GO" id="GO:0046872">
    <property type="term" value="F:metal ion binding"/>
    <property type="evidence" value="ECO:0007669"/>
    <property type="project" value="UniProtKB-KW"/>
</dbReference>
<dbReference type="Pfam" id="PF03328">
    <property type="entry name" value="HpcH_HpaI"/>
    <property type="match status" value="1"/>
</dbReference>
<keyword evidence="2" id="KW-0479">Metal-binding</keyword>
<evidence type="ECO:0000256" key="1">
    <source>
        <dbReference type="ARBA" id="ARBA00005568"/>
    </source>
</evidence>
<dbReference type="Proteomes" id="UP000317648">
    <property type="component" value="Chromosome"/>
</dbReference>
<dbReference type="GO" id="GO:0016832">
    <property type="term" value="F:aldehyde-lyase activity"/>
    <property type="evidence" value="ECO:0007669"/>
    <property type="project" value="TreeGrafter"/>
</dbReference>
<dbReference type="Gene3D" id="3.20.20.60">
    <property type="entry name" value="Phosphoenolpyruvate-binding domains"/>
    <property type="match status" value="1"/>
</dbReference>
<dbReference type="InterPro" id="IPR040442">
    <property type="entry name" value="Pyrv_kinase-like_dom_sf"/>
</dbReference>